<organism evidence="2 3">
    <name type="scientific">Rhodalgimonas zhirmunskyi</name>
    <dbReference type="NCBI Taxonomy" id="2964767"/>
    <lineage>
        <taxon>Bacteria</taxon>
        <taxon>Pseudomonadati</taxon>
        <taxon>Pseudomonadota</taxon>
        <taxon>Alphaproteobacteria</taxon>
        <taxon>Rhodobacterales</taxon>
        <taxon>Roseobacteraceae</taxon>
        <taxon>Rhodalgimonas</taxon>
    </lineage>
</organism>
<comment type="caution">
    <text evidence="2">The sequence shown here is derived from an EMBL/GenBank/DDBJ whole genome shotgun (WGS) entry which is preliminary data.</text>
</comment>
<evidence type="ECO:0000313" key="3">
    <source>
        <dbReference type="Proteomes" id="UP001227162"/>
    </source>
</evidence>
<protein>
    <submittedName>
        <fullName evidence="2">Uncharacterized protein</fullName>
    </submittedName>
</protein>
<keyword evidence="3" id="KW-1185">Reference proteome</keyword>
<proteinExistence type="predicted"/>
<reference evidence="2" key="2">
    <citation type="submission" date="2023-04" db="EMBL/GenBank/DDBJ databases">
        <title>'Rhodoalgimonas zhirmunskyi' gen. nov., isolated from a red alga.</title>
        <authorList>
            <person name="Nedashkovskaya O.I."/>
            <person name="Otstavnykh N.Y."/>
            <person name="Bystritskaya E.P."/>
            <person name="Balabanova L.A."/>
            <person name="Isaeva M.P."/>
        </authorList>
    </citation>
    <scope>NUCLEOTIDE SEQUENCE</scope>
    <source>
        <strain evidence="2">10Alg 79</strain>
    </source>
</reference>
<feature type="signal peptide" evidence="1">
    <location>
        <begin position="1"/>
        <end position="19"/>
    </location>
</feature>
<feature type="chain" id="PRO_5042596382" evidence="1">
    <location>
        <begin position="20"/>
        <end position="169"/>
    </location>
</feature>
<dbReference type="EMBL" id="JANFFA010000002">
    <property type="protein sequence ID" value="MDQ2094046.1"/>
    <property type="molecule type" value="Genomic_DNA"/>
</dbReference>
<evidence type="ECO:0000313" key="2">
    <source>
        <dbReference type="EMBL" id="MDQ2094046.1"/>
    </source>
</evidence>
<dbReference type="AlphaFoldDB" id="A0AAJ1UCP3"/>
<accession>A0AAJ1UCP3</accession>
<sequence length="169" mass="18590">MKRFLLGLGLCLSLGAVPAGEADAQQYGTPPGVDPQLYGMVSQIVMTLGNACNMGNGQACQLAQMAQQEAQVVFQAGYQCQMTGDPNACGFYQQNAMQIGQIYQQIQMAQMQGQFNQPIPGATGPGMGLTHEQRMQQIQQMGQQSTQNWRDNGRLMDKRHQDFLNTLRQ</sequence>
<gene>
    <name evidence="2" type="ORF">NOI20_07990</name>
</gene>
<keyword evidence="1" id="KW-0732">Signal</keyword>
<dbReference type="Proteomes" id="UP001227162">
    <property type="component" value="Unassembled WGS sequence"/>
</dbReference>
<evidence type="ECO:0000256" key="1">
    <source>
        <dbReference type="SAM" id="SignalP"/>
    </source>
</evidence>
<dbReference type="RefSeq" id="WP_317625667.1">
    <property type="nucleotide sequence ID" value="NZ_JANFFA010000002.1"/>
</dbReference>
<name>A0AAJ1UCP3_9RHOB</name>
<reference evidence="2" key="1">
    <citation type="submission" date="2022-07" db="EMBL/GenBank/DDBJ databases">
        <authorList>
            <person name="Otstavnykh N."/>
            <person name="Isaeva M."/>
            <person name="Bystritskaya E."/>
        </authorList>
    </citation>
    <scope>NUCLEOTIDE SEQUENCE</scope>
    <source>
        <strain evidence="2">10Alg 79</strain>
    </source>
</reference>